<protein>
    <submittedName>
        <fullName evidence="1">Susd and RagB outer membrane lipoprotein</fullName>
    </submittedName>
</protein>
<dbReference type="InterPro" id="IPR024302">
    <property type="entry name" value="SusD-like"/>
</dbReference>
<keyword evidence="1" id="KW-0449">Lipoprotein</keyword>
<dbReference type="Gene3D" id="1.25.40.390">
    <property type="match status" value="1"/>
</dbReference>
<proteinExistence type="predicted"/>
<dbReference type="Pfam" id="PF12741">
    <property type="entry name" value="SusD-like"/>
    <property type="match status" value="1"/>
</dbReference>
<evidence type="ECO:0000313" key="1">
    <source>
        <dbReference type="EMBL" id="SHJ59975.1"/>
    </source>
</evidence>
<organism evidence="1 2">
    <name type="scientific">Reichenbachiella agariperforans</name>
    <dbReference type="NCBI Taxonomy" id="156994"/>
    <lineage>
        <taxon>Bacteria</taxon>
        <taxon>Pseudomonadati</taxon>
        <taxon>Bacteroidota</taxon>
        <taxon>Cytophagia</taxon>
        <taxon>Cytophagales</taxon>
        <taxon>Reichenbachiellaceae</taxon>
        <taxon>Reichenbachiella</taxon>
    </lineage>
</organism>
<sequence>MLALATASIMTVAIQGCTDNFEEINTNPYGISNEALTQDFNHIGGRIVQATQNIYVITPAWVTQLQQNLNADIYSGYLAPPTPFAGNINNNTYGLVDGWNGFIWSSAYESVMYPLATMDETAGDEFPQFVAWGKIIRVEAMHRVSDVFGPVIYSQYGQSPAMYDSQEEVYKQFVADLDEAITVLKGYTDFVGFAKFDLVYGGDVNNWLKFANSLKLRLAIRMSGVDPAYAKTVGEEALTDAVGLLDSNGANFTLSPSAGDHPLNTLSGAWGDTRMSAEMESVLSGYNDPRLEVYFAPSTDATLAGGFKGVRSGIEIASKDTYVGHSAISTLGGVQLMTAAEVAFLKAEAALKGWAGAGTAQANYEAGIALSFAQHGAGGADTYMVDAVSIPAPFVDAYNADNSVLAGDPNLSTATIAWDATATEDQLLEKVITQKWIAMFPDGQEAWSEFRRTGYPKKFPNVVNYSDGKIDTDAQIKRINFSATELTTNPDGVASGIQALGGPDTGGTSLWWDIN</sequence>
<reference evidence="2" key="1">
    <citation type="submission" date="2016-11" db="EMBL/GenBank/DDBJ databases">
        <authorList>
            <person name="Varghese N."/>
            <person name="Submissions S."/>
        </authorList>
    </citation>
    <scope>NUCLEOTIDE SEQUENCE [LARGE SCALE GENOMIC DNA]</scope>
    <source>
        <strain evidence="2">DSM 26134</strain>
    </source>
</reference>
<dbReference type="InterPro" id="IPR011990">
    <property type="entry name" value="TPR-like_helical_dom_sf"/>
</dbReference>
<dbReference type="Proteomes" id="UP000184474">
    <property type="component" value="Unassembled WGS sequence"/>
</dbReference>
<gene>
    <name evidence="1" type="ORF">SAMN04488028_101628</name>
</gene>
<dbReference type="AlphaFoldDB" id="A0A1M6KM49"/>
<dbReference type="STRING" id="156994.SAMN04488028_101628"/>
<dbReference type="EMBL" id="FRAA01000001">
    <property type="protein sequence ID" value="SHJ59975.1"/>
    <property type="molecule type" value="Genomic_DNA"/>
</dbReference>
<dbReference type="SUPFAM" id="SSF48452">
    <property type="entry name" value="TPR-like"/>
    <property type="match status" value="1"/>
</dbReference>
<accession>A0A1M6KM49</accession>
<evidence type="ECO:0000313" key="2">
    <source>
        <dbReference type="Proteomes" id="UP000184474"/>
    </source>
</evidence>
<keyword evidence="2" id="KW-1185">Reference proteome</keyword>
<name>A0A1M6KM49_REIAG</name>